<dbReference type="KEGG" id="pgri:PgNI_12043"/>
<feature type="transmembrane region" description="Helical" evidence="10">
    <location>
        <begin position="1411"/>
        <end position="1434"/>
    </location>
</feature>
<evidence type="ECO:0000256" key="10">
    <source>
        <dbReference type="SAM" id="Phobius"/>
    </source>
</evidence>
<evidence type="ECO:0000256" key="7">
    <source>
        <dbReference type="ARBA" id="ARBA00022989"/>
    </source>
</evidence>
<evidence type="ECO:0000256" key="3">
    <source>
        <dbReference type="ARBA" id="ARBA00022448"/>
    </source>
</evidence>
<evidence type="ECO:0000256" key="6">
    <source>
        <dbReference type="ARBA" id="ARBA00022840"/>
    </source>
</evidence>
<proteinExistence type="inferred from homology"/>
<feature type="compositionally biased region" description="Polar residues" evidence="9">
    <location>
        <begin position="102"/>
        <end position="117"/>
    </location>
</feature>
<reference evidence="13" key="2">
    <citation type="submission" date="2019-10" db="EMBL/GenBank/DDBJ databases">
        <authorList>
            <consortium name="NCBI Genome Project"/>
        </authorList>
    </citation>
    <scope>NUCLEOTIDE SEQUENCE</scope>
    <source>
        <strain evidence="13">NI907</strain>
    </source>
</reference>
<evidence type="ECO:0000256" key="2">
    <source>
        <dbReference type="ARBA" id="ARBA00006012"/>
    </source>
</evidence>
<dbReference type="SMART" id="SM00382">
    <property type="entry name" value="AAA"/>
    <property type="match status" value="2"/>
</dbReference>
<keyword evidence="5" id="KW-0547">Nucleotide-binding</keyword>
<evidence type="ECO:0000313" key="12">
    <source>
        <dbReference type="Proteomes" id="UP000515153"/>
    </source>
</evidence>
<dbReference type="PANTHER" id="PTHR19241">
    <property type="entry name" value="ATP-BINDING CASSETTE TRANSPORTER"/>
    <property type="match status" value="1"/>
</dbReference>
<dbReference type="GO" id="GO:0016887">
    <property type="term" value="F:ATP hydrolysis activity"/>
    <property type="evidence" value="ECO:0007669"/>
    <property type="project" value="InterPro"/>
</dbReference>
<dbReference type="FunFam" id="3.40.50.300:FF:000054">
    <property type="entry name" value="ABC multidrug transporter atrF"/>
    <property type="match status" value="1"/>
</dbReference>
<dbReference type="RefSeq" id="XP_030977073.1">
    <property type="nucleotide sequence ID" value="XM_031132000.1"/>
</dbReference>
<dbReference type="GO" id="GO:0005524">
    <property type="term" value="F:ATP binding"/>
    <property type="evidence" value="ECO:0007669"/>
    <property type="project" value="UniProtKB-KW"/>
</dbReference>
<evidence type="ECO:0000259" key="11">
    <source>
        <dbReference type="PROSITE" id="PS50893"/>
    </source>
</evidence>
<keyword evidence="7 10" id="KW-1133">Transmembrane helix</keyword>
<feature type="transmembrane region" description="Helical" evidence="10">
    <location>
        <begin position="814"/>
        <end position="834"/>
    </location>
</feature>
<dbReference type="InterPro" id="IPR003593">
    <property type="entry name" value="AAA+_ATPase"/>
</dbReference>
<dbReference type="Pfam" id="PF00005">
    <property type="entry name" value="ABC_tran"/>
    <property type="match status" value="2"/>
</dbReference>
<dbReference type="Proteomes" id="UP000515153">
    <property type="component" value="Unplaced"/>
</dbReference>
<dbReference type="Gene3D" id="3.40.50.300">
    <property type="entry name" value="P-loop containing nucleotide triphosphate hydrolases"/>
    <property type="match status" value="2"/>
</dbReference>
<name>A0A6P8AQ95_PYRGI</name>
<feature type="domain" description="ABC transporter" evidence="11">
    <location>
        <begin position="897"/>
        <end position="1139"/>
    </location>
</feature>
<feature type="compositionally biased region" description="Basic and acidic residues" evidence="9">
    <location>
        <begin position="1571"/>
        <end position="1582"/>
    </location>
</feature>
<feature type="transmembrane region" description="Helical" evidence="10">
    <location>
        <begin position="675"/>
        <end position="694"/>
    </location>
</feature>
<evidence type="ECO:0000256" key="1">
    <source>
        <dbReference type="ARBA" id="ARBA00004141"/>
    </source>
</evidence>
<feature type="transmembrane region" description="Helical" evidence="10">
    <location>
        <begin position="563"/>
        <end position="586"/>
    </location>
</feature>
<organism evidence="12 13">
    <name type="scientific">Pyricularia grisea</name>
    <name type="common">Crabgrass-specific blast fungus</name>
    <name type="synonym">Magnaporthe grisea</name>
    <dbReference type="NCBI Taxonomy" id="148305"/>
    <lineage>
        <taxon>Eukaryota</taxon>
        <taxon>Fungi</taxon>
        <taxon>Dikarya</taxon>
        <taxon>Ascomycota</taxon>
        <taxon>Pezizomycotina</taxon>
        <taxon>Sordariomycetes</taxon>
        <taxon>Sordariomycetidae</taxon>
        <taxon>Magnaporthales</taxon>
        <taxon>Pyriculariaceae</taxon>
        <taxon>Pyricularia</taxon>
    </lineage>
</organism>
<dbReference type="InterPro" id="IPR034001">
    <property type="entry name" value="ABCG_PDR_1"/>
</dbReference>
<dbReference type="GeneID" id="41966905"/>
<feature type="compositionally biased region" description="Polar residues" evidence="9">
    <location>
        <begin position="11"/>
        <end position="32"/>
    </location>
</feature>
<feature type="compositionally biased region" description="Polar residues" evidence="9">
    <location>
        <begin position="39"/>
        <end position="48"/>
    </location>
</feature>
<evidence type="ECO:0000256" key="8">
    <source>
        <dbReference type="ARBA" id="ARBA00023136"/>
    </source>
</evidence>
<protein>
    <recommendedName>
        <fullName evidence="11">ABC transporter domain-containing protein</fullName>
    </recommendedName>
</protein>
<dbReference type="PROSITE" id="PS50893">
    <property type="entry name" value="ABC_TRANSPORTER_2"/>
    <property type="match status" value="2"/>
</dbReference>
<feature type="compositionally biased region" description="Acidic residues" evidence="9">
    <location>
        <begin position="81"/>
        <end position="93"/>
    </location>
</feature>
<evidence type="ECO:0000256" key="9">
    <source>
        <dbReference type="SAM" id="MobiDB-lite"/>
    </source>
</evidence>
<feature type="transmembrane region" description="Helical" evidence="10">
    <location>
        <begin position="1235"/>
        <end position="1254"/>
    </location>
</feature>
<dbReference type="Pfam" id="PF01061">
    <property type="entry name" value="ABC2_membrane"/>
    <property type="match status" value="2"/>
</dbReference>
<gene>
    <name evidence="13" type="ORF">PgNI_12043</name>
</gene>
<dbReference type="InterPro" id="IPR029481">
    <property type="entry name" value="ABC_trans_N"/>
</dbReference>
<feature type="transmembrane region" description="Helical" evidence="10">
    <location>
        <begin position="1309"/>
        <end position="1336"/>
    </location>
</feature>
<dbReference type="GO" id="GO:0140359">
    <property type="term" value="F:ABC-type transporter activity"/>
    <property type="evidence" value="ECO:0007669"/>
    <property type="project" value="InterPro"/>
</dbReference>
<dbReference type="FunFam" id="3.40.50.300:FF:000881">
    <property type="entry name" value="ABC multidrug transporter A-1"/>
    <property type="match status" value="1"/>
</dbReference>
<dbReference type="InterPro" id="IPR034003">
    <property type="entry name" value="ABCG_PDR_2"/>
</dbReference>
<dbReference type="PROSITE" id="PS00211">
    <property type="entry name" value="ABC_TRANSPORTER_1"/>
    <property type="match status" value="1"/>
</dbReference>
<evidence type="ECO:0000313" key="13">
    <source>
        <dbReference type="RefSeq" id="XP_030977073.1"/>
    </source>
</evidence>
<dbReference type="Pfam" id="PF06422">
    <property type="entry name" value="PDR_CDR"/>
    <property type="match status" value="1"/>
</dbReference>
<keyword evidence="8 10" id="KW-0472">Membrane</keyword>
<dbReference type="Pfam" id="PF19055">
    <property type="entry name" value="ABC2_membrane_7"/>
    <property type="match status" value="1"/>
</dbReference>
<evidence type="ECO:0000256" key="5">
    <source>
        <dbReference type="ARBA" id="ARBA00022741"/>
    </source>
</evidence>
<keyword evidence="6" id="KW-0067">ATP-binding</keyword>
<dbReference type="InterPro" id="IPR043926">
    <property type="entry name" value="ABCG_dom"/>
</dbReference>
<comment type="similarity">
    <text evidence="2">Belongs to the ABC transporter superfamily. ABCG family. PDR (TC 3.A.1.205) subfamily.</text>
</comment>
<dbReference type="InterPro" id="IPR013525">
    <property type="entry name" value="ABC2_TM"/>
</dbReference>
<dbReference type="InterPro" id="IPR017871">
    <property type="entry name" value="ABC_transporter-like_CS"/>
</dbReference>
<dbReference type="InterPro" id="IPR010929">
    <property type="entry name" value="PDR_CDR_ABC"/>
</dbReference>
<keyword evidence="12" id="KW-1185">Reference proteome</keyword>
<feature type="domain" description="ABC transporter" evidence="11">
    <location>
        <begin position="198"/>
        <end position="453"/>
    </location>
</feature>
<comment type="subcellular location">
    <subcellularLocation>
        <location evidence="1">Membrane</location>
        <topology evidence="1">Multi-pass membrane protein</topology>
    </subcellularLocation>
</comment>
<feature type="transmembrane region" description="Helical" evidence="10">
    <location>
        <begin position="1266"/>
        <end position="1289"/>
    </location>
</feature>
<sequence length="1623" mass="179031">MSQPVDEKSAGQPNIDTAQTTDTGNASMPNTNGHDHDSSPTGVSSSPAGTLMDKEKQAAPTPDPSTEKAPVAEPAASVDSDTAEDEEFFDDNESEQRRRNEMVQQLARTYTSRSNASAAAGEEDGNANPFLIASEDPDSPLNPSGNNFKAYAWAKAIAGMVTAEGGSFRTSGICFQNMNVFGFGAATDYQKTVSNVWFEAANMLRTLVGMGKTTRIDILRGFNGVVRKGEMLVVLGPPGSGCSTFLKTIAGETNGLNIDQNAYFNYQGLSAEEMHKRHRGEAIYTAEVDVHFPQLSVGDTLTFAAHARSPRRGPPGVSKNLFANHLRDVVMAIFGISHTINTRVGNEYIRGVSGGERKRVTIAEAALSGAPLQCWDNSTRGLDSANAIEFCKTLRLQTRLFQTTACVSIYQAPQSAYDLFDKAVVLYEGYQIYFGPADEAKQYFVNLGFECPARATTPDFLTSMTSPQERIVRPGFEGKAPRTPEEFALAWTNSAEYTSLQADIEDYKSRHPINGPDAEAFRKSRAAQQGRGQRPNSPYTLSFYEQTKLCLWRGWKRLLGDPTLTVGALFANTLMALVISSIFFNLQMTTASFFQRGALLFFACLLNGFAAALEILILFAQRPIVEKHDRYALYHPSAEAVASMLCDMPYKVCNAIVFNLVLYFMANLRREAGAFFFYLLISFATVLAMSMMFRTIASMSRSLSQAMVPAATIILVLIIFTGFVIPLDYMLGWCRWLNYIDVLAYSFESLLINEFAGQNYTCTEYVPSPQFPGYANLTGTNRVCSAVGSVPGQPFVRGEDYLYSSFRYQSSNKWRNFGIVIAFMIFFLFTYMVAAENVREKKSKGEVLVFRRGQKPAALKDAKTDPEAGPPKVGGAVVAANMTDEGGGFIQRQTSTFGWRDVCYEVQIKKETKQILDHVDGWVKPGTLTALMGVSGAGKTTLLDCLADRTSMGVITGEMLVDGHQRDASFQRKTGYVQQQDLHLQTTTVREALSFSALLRQPAHVPRAEKLAYVDEVIRLLDMQEYADAVVGVPGEGLNVEQRKRLTIGVELAAKPPLLLFVDEPTSGLDSQTSWAILDLLEKLTKSGQAILCTIHQPSAMLFQRFDRLLFLAKGGKTVYFGDIGENSKIMTAYFERNGGFPCPHDANPAEWMLEVIGAAPGTTSDIDWHQTWRESPECADVHAELDRLKEQTPNTPPPTEDKASYREFAAPFHQQIFAVTHRVFQQYWRTPSYIYAKTALCAVTALFIGFVFYDAPNTQQGLQNQMFAIFNILTVFGQLVQQTMPHFVIQRDLYEVRERPSKVYSWKVFMLSQIIVEIPWNSLMAVVMFFCWYYPVGLYKNAILADQVTERGALAFLYLWGFLIFTSTFTDLMIAGFETAEAGGNIANLFFSLCLIFCGVLANPDTMPKFWIFMYRVSPFTYIVSGLLSVAVANSEVRCANNEYLHFDPLNGTCGEFMKNYINGVDIPGVGKVPGAGGYLRPGSESSRSDCSYCTIKDTNVFLVGSHASYNDRWRNFALIFAYIAFNIIGALFVYWAVRVPKKKLGGKNGADAAAAGAGAGATRASTSNEKAKMQREKGEVEGLTSAVLGTSVAGSDAPMTTTTEGDGEKAKRKTSGEEVVR</sequence>
<dbReference type="CDD" id="cd03232">
    <property type="entry name" value="ABCG_PDR_domain2"/>
    <property type="match status" value="1"/>
</dbReference>
<keyword evidence="3" id="KW-0813">Transport</keyword>
<feature type="region of interest" description="Disordered" evidence="9">
    <location>
        <begin position="1555"/>
        <end position="1623"/>
    </location>
</feature>
<dbReference type="InterPro" id="IPR027417">
    <property type="entry name" value="P-loop_NTPase"/>
</dbReference>
<dbReference type="GO" id="GO:0016020">
    <property type="term" value="C:membrane"/>
    <property type="evidence" value="ECO:0007669"/>
    <property type="project" value="UniProtKB-SubCell"/>
</dbReference>
<dbReference type="SUPFAM" id="SSF52540">
    <property type="entry name" value="P-loop containing nucleoside triphosphate hydrolases"/>
    <property type="match status" value="2"/>
</dbReference>
<feature type="transmembrane region" description="Helical" evidence="10">
    <location>
        <begin position="598"/>
        <end position="620"/>
    </location>
</feature>
<feature type="transmembrane region" description="Helical" evidence="10">
    <location>
        <begin position="1518"/>
        <end position="1539"/>
    </location>
</feature>
<feature type="region of interest" description="Disordered" evidence="9">
    <location>
        <begin position="1"/>
        <end position="137"/>
    </location>
</feature>
<keyword evidence="4 10" id="KW-0812">Transmembrane</keyword>
<reference evidence="13" key="3">
    <citation type="submission" date="2025-08" db="UniProtKB">
        <authorList>
            <consortium name="RefSeq"/>
        </authorList>
    </citation>
    <scope>IDENTIFICATION</scope>
    <source>
        <strain evidence="13">NI907</strain>
    </source>
</reference>
<feature type="transmembrane region" description="Helical" evidence="10">
    <location>
        <begin position="1387"/>
        <end position="1405"/>
    </location>
</feature>
<reference evidence="13" key="1">
    <citation type="journal article" date="2019" name="Mol. Biol. Evol.">
        <title>Blast fungal genomes show frequent chromosomal changes, gene gains and losses, and effector gene turnover.</title>
        <authorList>
            <person name="Gomez Luciano L.B."/>
            <person name="Jason Tsai I."/>
            <person name="Chuma I."/>
            <person name="Tosa Y."/>
            <person name="Chen Y.H."/>
            <person name="Li J.Y."/>
            <person name="Li M.Y."/>
            <person name="Jade Lu M.Y."/>
            <person name="Nakayashiki H."/>
            <person name="Li W.H."/>
        </authorList>
    </citation>
    <scope>NUCLEOTIDE SEQUENCE</scope>
    <source>
        <strain evidence="13">NI907</strain>
    </source>
</reference>
<feature type="compositionally biased region" description="Basic and acidic residues" evidence="9">
    <location>
        <begin position="1608"/>
        <end position="1623"/>
    </location>
</feature>
<feature type="transmembrane region" description="Helical" evidence="10">
    <location>
        <begin position="1356"/>
        <end position="1375"/>
    </location>
</feature>
<evidence type="ECO:0000256" key="4">
    <source>
        <dbReference type="ARBA" id="ARBA00022692"/>
    </source>
</evidence>
<feature type="transmembrane region" description="Helical" evidence="10">
    <location>
        <begin position="706"/>
        <end position="727"/>
    </location>
</feature>
<accession>A0A6P8AQ95</accession>
<dbReference type="Pfam" id="PF14510">
    <property type="entry name" value="ABC_trans_N"/>
    <property type="match status" value="1"/>
</dbReference>
<dbReference type="CDD" id="cd03233">
    <property type="entry name" value="ABCG_PDR_domain1"/>
    <property type="match status" value="1"/>
</dbReference>
<dbReference type="InterPro" id="IPR003439">
    <property type="entry name" value="ABC_transporter-like_ATP-bd"/>
</dbReference>